<organism evidence="1 2">
    <name type="scientific">Promethearchaeum syntrophicum</name>
    <dbReference type="NCBI Taxonomy" id="2594042"/>
    <lineage>
        <taxon>Archaea</taxon>
        <taxon>Promethearchaeati</taxon>
        <taxon>Promethearchaeota</taxon>
        <taxon>Promethearchaeia</taxon>
        <taxon>Promethearchaeales</taxon>
        <taxon>Promethearchaeaceae</taxon>
        <taxon>Promethearchaeum</taxon>
    </lineage>
</organism>
<dbReference type="AlphaFoldDB" id="A0A5B9DEJ7"/>
<dbReference type="Pfam" id="PF09509">
    <property type="entry name" value="Hypoth_Ymh"/>
    <property type="match status" value="1"/>
</dbReference>
<keyword evidence="2" id="KW-1185">Reference proteome</keyword>
<protein>
    <submittedName>
        <fullName evidence="1">TIGR02391 family protein</fullName>
    </submittedName>
</protein>
<name>A0A5B9DEJ7_9ARCH</name>
<gene>
    <name evidence="1" type="ORF">DSAG12_03371</name>
</gene>
<evidence type="ECO:0000313" key="2">
    <source>
        <dbReference type="Proteomes" id="UP000321408"/>
    </source>
</evidence>
<sequence>MKLQKSFKNKKLFIIQFSTTDIFQKPSIATHFFALDYFKDTEVSIEYTSNNFFYQIEKFFKKHKKYHFAFWNYNHIYKISLLIPGISLTEKKVIERNIIDLDDAFEFFSEEKKTRYLKRQNQSIDKRYYFSLLNGYNIDESFWKTGIVEKDLRDAIILSNSCRLKCKVMSFLITKMKDGRVKFDHNEEFMRKTIKFMELQKISSDQSTNTINFYNNIWNLINRDIRIKCQTKFHDGYFADSVEAAFKEINTRVKTYYHDLKGEWGDGASLMRNAFSGIDPVISWLDQKDPSSSNIQKGFEHIFAGAMIGIRNPKAHANLIITKDRAIHFLFLASLLMDKIDEANIKTTS</sequence>
<reference evidence="1 2" key="2">
    <citation type="journal article" date="2024" name="Int. J. Syst. Evol. Microbiol.">
        <title>Promethearchaeum syntrophicum gen. nov., sp. nov., an anaerobic, obligately syntrophic archaeon, the first isolate of the lineage 'Asgard' archaea, and proposal of the new archaeal phylum Promethearchaeota phyl. nov. and kingdom Promethearchaeati regn. nov.</title>
        <authorList>
            <person name="Imachi H."/>
            <person name="Nobu M.K."/>
            <person name="Kato S."/>
            <person name="Takaki Y."/>
            <person name="Miyazaki M."/>
            <person name="Miyata M."/>
            <person name="Ogawara M."/>
            <person name="Saito Y."/>
            <person name="Sakai S."/>
            <person name="Tahara Y.O."/>
            <person name="Takano Y."/>
            <person name="Tasumi E."/>
            <person name="Uematsu K."/>
            <person name="Yoshimura T."/>
            <person name="Itoh T."/>
            <person name="Ohkuma M."/>
            <person name="Takai K."/>
        </authorList>
    </citation>
    <scope>NUCLEOTIDE SEQUENCE [LARGE SCALE GENOMIC DNA]</scope>
    <source>
        <strain evidence="1 2">MK-D1</strain>
    </source>
</reference>
<reference evidence="1 2" key="1">
    <citation type="journal article" date="2020" name="Nature">
        <title>Isolation of an archaeon at the prokaryote-eukaryote interface.</title>
        <authorList>
            <person name="Imachi H."/>
            <person name="Nobu M.K."/>
            <person name="Nakahara N."/>
            <person name="Morono Y."/>
            <person name="Ogawara M."/>
            <person name="Takaki Y."/>
            <person name="Takano Y."/>
            <person name="Uematsu K."/>
            <person name="Ikuta T."/>
            <person name="Ito M."/>
            <person name="Matsui Y."/>
            <person name="Miyazaki M."/>
            <person name="Murata K."/>
            <person name="Saito Y."/>
            <person name="Sakai S."/>
            <person name="Song C."/>
            <person name="Tasumi E."/>
            <person name="Yamanaka Y."/>
            <person name="Yamaguchi T."/>
            <person name="Kamagata Y."/>
            <person name="Tamaki H."/>
            <person name="Takai K."/>
        </authorList>
    </citation>
    <scope>NUCLEOTIDE SEQUENCE [LARGE SCALE GENOMIC DNA]</scope>
    <source>
        <strain evidence="1 2">MK-D1</strain>
    </source>
</reference>
<accession>A0A5B9DEJ7</accession>
<dbReference type="EMBL" id="CP042905">
    <property type="protein sequence ID" value="QEE17534.2"/>
    <property type="molecule type" value="Genomic_DNA"/>
</dbReference>
<dbReference type="OrthoDB" id="359285at2157"/>
<dbReference type="KEGG" id="psyt:DSAG12_03371"/>
<proteinExistence type="predicted"/>
<evidence type="ECO:0000313" key="1">
    <source>
        <dbReference type="EMBL" id="QEE17534.2"/>
    </source>
</evidence>
<dbReference type="Proteomes" id="UP000321408">
    <property type="component" value="Chromosome"/>
</dbReference>
<dbReference type="InterPro" id="IPR012654">
    <property type="entry name" value="CHP02391"/>
</dbReference>
<dbReference type="NCBIfam" id="TIGR02391">
    <property type="entry name" value="hypoth_ymh"/>
    <property type="match status" value="1"/>
</dbReference>